<dbReference type="GO" id="GO:0005524">
    <property type="term" value="F:ATP binding"/>
    <property type="evidence" value="ECO:0007669"/>
    <property type="project" value="UniProtKB-UniRule"/>
</dbReference>
<name>A0A850HGY7_9FIRM</name>
<keyword evidence="15" id="KW-1185">Reference proteome</keyword>
<dbReference type="Gene3D" id="3.30.1360.70">
    <property type="entry name" value="Arginyl tRNA synthetase N-terminal domain"/>
    <property type="match status" value="1"/>
</dbReference>
<evidence type="ECO:0000256" key="3">
    <source>
        <dbReference type="ARBA" id="ARBA00022598"/>
    </source>
</evidence>
<dbReference type="HAMAP" id="MF_00123">
    <property type="entry name" value="Arg_tRNA_synth"/>
    <property type="match status" value="1"/>
</dbReference>
<dbReference type="GO" id="GO:0006420">
    <property type="term" value="P:arginyl-tRNA aminoacylation"/>
    <property type="evidence" value="ECO:0007669"/>
    <property type="project" value="UniProtKB-UniRule"/>
</dbReference>
<keyword evidence="7 9" id="KW-0030">Aminoacyl-tRNA synthetase</keyword>
<keyword evidence="6 9" id="KW-0648">Protein biosynthesis</keyword>
<dbReference type="InterPro" id="IPR035684">
    <property type="entry name" value="ArgRS_core"/>
</dbReference>
<keyword evidence="3 9" id="KW-0436">Ligase</keyword>
<protein>
    <recommendedName>
        <fullName evidence="9">Arginine--tRNA ligase</fullName>
        <ecNumber evidence="9">6.1.1.19</ecNumber>
    </recommendedName>
    <alternativeName>
        <fullName evidence="9">Arginyl-tRNA synthetase</fullName>
        <shortName evidence="9">ArgRS</shortName>
    </alternativeName>
</protein>
<evidence type="ECO:0000313" key="14">
    <source>
        <dbReference type="EMBL" id="NVH57711.1"/>
    </source>
</evidence>
<dbReference type="Gene3D" id="1.10.730.10">
    <property type="entry name" value="Isoleucyl-tRNA Synthetase, Domain 1"/>
    <property type="match status" value="1"/>
</dbReference>
<evidence type="ECO:0000313" key="13">
    <source>
        <dbReference type="EMBL" id="NSK14202.1"/>
    </source>
</evidence>
<accession>A0A850HGY7</accession>
<evidence type="ECO:0000259" key="12">
    <source>
        <dbReference type="SMART" id="SM01016"/>
    </source>
</evidence>
<keyword evidence="4 9" id="KW-0547">Nucleotide-binding</keyword>
<dbReference type="EC" id="6.1.1.19" evidence="9"/>
<dbReference type="GO" id="GO:0004814">
    <property type="term" value="F:arginine-tRNA ligase activity"/>
    <property type="evidence" value="ECO:0007669"/>
    <property type="project" value="UniProtKB-UniRule"/>
</dbReference>
<feature type="short sequence motif" description="'HIGH' region" evidence="9">
    <location>
        <begin position="123"/>
        <end position="133"/>
    </location>
</feature>
<evidence type="ECO:0000313" key="16">
    <source>
        <dbReference type="Proteomes" id="UP000701680"/>
    </source>
</evidence>
<dbReference type="EMBL" id="JAAITX010000002">
    <property type="protein sequence ID" value="NVH57711.1"/>
    <property type="molecule type" value="Genomic_DNA"/>
</dbReference>
<dbReference type="NCBIfam" id="TIGR00456">
    <property type="entry name" value="argS"/>
    <property type="match status" value="1"/>
</dbReference>
<proteinExistence type="inferred from homology"/>
<dbReference type="Proteomes" id="UP000701680">
    <property type="component" value="Unassembled WGS sequence"/>
</dbReference>
<dbReference type="SMART" id="SM01016">
    <property type="entry name" value="Arg_tRNA_synt_N"/>
    <property type="match status" value="1"/>
</dbReference>
<dbReference type="AlphaFoldDB" id="A0A850HGY7"/>
<dbReference type="InterPro" id="IPR001412">
    <property type="entry name" value="aa-tRNA-synth_I_CS"/>
</dbReference>
<dbReference type="SMART" id="SM00836">
    <property type="entry name" value="DALR_1"/>
    <property type="match status" value="1"/>
</dbReference>
<feature type="domain" description="Arginyl tRNA synthetase N-terminal" evidence="12">
    <location>
        <begin position="2"/>
        <end position="87"/>
    </location>
</feature>
<evidence type="ECO:0000256" key="5">
    <source>
        <dbReference type="ARBA" id="ARBA00022840"/>
    </source>
</evidence>
<comment type="subcellular location">
    <subcellularLocation>
        <location evidence="9">Cytoplasm</location>
    </subcellularLocation>
</comment>
<sequence>MKKIIDFITEELRNAFEEAGYDPAYAKVTLSNRPDLCEYQCNGAMAGAKVYKKAPIMIANDVVEKLQNSERLDEVTAVNPGFINIRVKKTFAADYLNQMGADGELGVTKTEDPKMIVVDYGGPNVAKPLHVGHLRSAIIGESIKRIARKMGHTVLGDIHLGDWGYQMGLIITELGKRKPELPYYDETFEGEYPKEAPFTIGELEEIYPTASGKAKEDEAYREEALHATYLLQNGHRGYTAIWNHIMNVSVADLKKNYQNLNVEFDLWKGEADAQAYIPDMIERLKKEGYAHVDDGALVIDVQEETDTKEIPPCMIQKSDGASLYGTTDLATLVQRVGDYHPDQVIYVVDKRQELHFVQVFRAAKKTKIVPEDTELKFLGFGTMNGKDGKPFKTREGGVMRLENLIAEIVEEMKKKISENRTVEESEAQQTAKIVGMSAIKYGDLSNQASKDYIFDVDRFTSFEGNTGPYILYTIVRIKSILNKYMAEGQKTDGLVIREAAGDSEKALMLEAAKYNEVIENAYAELAPHKICAYIYDLANAFNRFYHETKILSEEDENRKKSYIALLVLTRKILESCIDMLGFEAPERM</sequence>
<dbReference type="SUPFAM" id="SSF52374">
    <property type="entry name" value="Nucleotidylyl transferase"/>
    <property type="match status" value="1"/>
</dbReference>
<organism evidence="14 15">
    <name type="scientific">Dorea phocaeensis</name>
    <dbReference type="NCBI Taxonomy" id="2040291"/>
    <lineage>
        <taxon>Bacteria</taxon>
        <taxon>Bacillati</taxon>
        <taxon>Bacillota</taxon>
        <taxon>Clostridia</taxon>
        <taxon>Lachnospirales</taxon>
        <taxon>Lachnospiraceae</taxon>
        <taxon>Dorea</taxon>
    </lineage>
</organism>
<keyword evidence="2 9" id="KW-0963">Cytoplasm</keyword>
<comment type="catalytic activity">
    <reaction evidence="8 9">
        <text>tRNA(Arg) + L-arginine + ATP = L-arginyl-tRNA(Arg) + AMP + diphosphate</text>
        <dbReference type="Rhea" id="RHEA:20301"/>
        <dbReference type="Rhea" id="RHEA-COMP:9658"/>
        <dbReference type="Rhea" id="RHEA-COMP:9673"/>
        <dbReference type="ChEBI" id="CHEBI:30616"/>
        <dbReference type="ChEBI" id="CHEBI:32682"/>
        <dbReference type="ChEBI" id="CHEBI:33019"/>
        <dbReference type="ChEBI" id="CHEBI:78442"/>
        <dbReference type="ChEBI" id="CHEBI:78513"/>
        <dbReference type="ChEBI" id="CHEBI:456215"/>
        <dbReference type="EC" id="6.1.1.19"/>
    </reaction>
</comment>
<evidence type="ECO:0000256" key="2">
    <source>
        <dbReference type="ARBA" id="ARBA00022490"/>
    </source>
</evidence>
<dbReference type="EMBL" id="JAAIUO010000002">
    <property type="protein sequence ID" value="NSK14202.1"/>
    <property type="molecule type" value="Genomic_DNA"/>
</dbReference>
<dbReference type="Proteomes" id="UP000528555">
    <property type="component" value="Unassembled WGS sequence"/>
</dbReference>
<dbReference type="PANTHER" id="PTHR11956">
    <property type="entry name" value="ARGINYL-TRNA SYNTHETASE"/>
    <property type="match status" value="1"/>
</dbReference>
<reference evidence="14" key="2">
    <citation type="submission" date="2020-02" db="EMBL/GenBank/DDBJ databases">
        <authorList>
            <person name="Littmann E."/>
            <person name="Sorbara M."/>
        </authorList>
    </citation>
    <scope>NUCLEOTIDE SEQUENCE</scope>
    <source>
        <strain evidence="14">MSK.17.11</strain>
        <strain evidence="13">MSK.17.38</strain>
    </source>
</reference>
<evidence type="ECO:0000259" key="11">
    <source>
        <dbReference type="SMART" id="SM00836"/>
    </source>
</evidence>
<dbReference type="InterPro" id="IPR036695">
    <property type="entry name" value="Arg-tRNA-synth_N_sf"/>
</dbReference>
<dbReference type="SUPFAM" id="SSF47323">
    <property type="entry name" value="Anticodon-binding domain of a subclass of class I aminoacyl-tRNA synthetases"/>
    <property type="match status" value="1"/>
</dbReference>
<evidence type="ECO:0000256" key="4">
    <source>
        <dbReference type="ARBA" id="ARBA00022741"/>
    </source>
</evidence>
<evidence type="ECO:0000256" key="6">
    <source>
        <dbReference type="ARBA" id="ARBA00022917"/>
    </source>
</evidence>
<dbReference type="GO" id="GO:0005737">
    <property type="term" value="C:cytoplasm"/>
    <property type="evidence" value="ECO:0007669"/>
    <property type="project" value="UniProtKB-SubCell"/>
</dbReference>
<dbReference type="PROSITE" id="PS00178">
    <property type="entry name" value="AA_TRNA_LIGASE_I"/>
    <property type="match status" value="1"/>
</dbReference>
<dbReference type="PRINTS" id="PR01038">
    <property type="entry name" value="TRNASYNTHARG"/>
</dbReference>
<evidence type="ECO:0000256" key="8">
    <source>
        <dbReference type="ARBA" id="ARBA00049339"/>
    </source>
</evidence>
<evidence type="ECO:0000256" key="1">
    <source>
        <dbReference type="ARBA" id="ARBA00005594"/>
    </source>
</evidence>
<dbReference type="InterPro" id="IPR005148">
    <property type="entry name" value="Arg-tRNA-synth_N"/>
</dbReference>
<comment type="subunit">
    <text evidence="9">Monomer.</text>
</comment>
<comment type="caution">
    <text evidence="14">The sequence shown here is derived from an EMBL/GenBank/DDBJ whole genome shotgun (WGS) entry which is preliminary data.</text>
</comment>
<dbReference type="InterPro" id="IPR009080">
    <property type="entry name" value="tRNAsynth_Ia_anticodon-bd"/>
</dbReference>
<dbReference type="CDD" id="cd07956">
    <property type="entry name" value="Anticodon_Ia_Arg"/>
    <property type="match status" value="1"/>
</dbReference>
<evidence type="ECO:0000256" key="10">
    <source>
        <dbReference type="RuleBase" id="RU363038"/>
    </source>
</evidence>
<gene>
    <name evidence="9 14" type="primary">argS</name>
    <name evidence="14" type="ORF">G5A66_03395</name>
    <name evidence="13" type="ORF">G5A75_04805</name>
</gene>
<dbReference type="FunFam" id="3.40.50.620:FF:000116">
    <property type="entry name" value="Arginine--tRNA ligase"/>
    <property type="match status" value="1"/>
</dbReference>
<comment type="similarity">
    <text evidence="1 9 10">Belongs to the class-I aminoacyl-tRNA synthetase family.</text>
</comment>
<dbReference type="Pfam" id="PF00750">
    <property type="entry name" value="tRNA-synt_1d"/>
    <property type="match status" value="1"/>
</dbReference>
<dbReference type="Pfam" id="PF03485">
    <property type="entry name" value="Arg_tRNA_synt_N"/>
    <property type="match status" value="1"/>
</dbReference>
<reference evidence="15 16" key="1">
    <citation type="journal article" date="2020" name="Cell Host Microbe">
        <title>Functional and Genomic Variation between Human-Derived Isolates of Lachnospiraceae Reveals Inter- and Intra-Species Diversity.</title>
        <authorList>
            <person name="Sorbara M.T."/>
            <person name="Littmann E.R."/>
            <person name="Fontana E."/>
            <person name="Moody T.U."/>
            <person name="Kohout C.E."/>
            <person name="Gjonbalaj M."/>
            <person name="Eaton V."/>
            <person name="Seok R."/>
            <person name="Leiner I.M."/>
            <person name="Pamer E.G."/>
        </authorList>
    </citation>
    <scope>NUCLEOTIDE SEQUENCE [LARGE SCALE GENOMIC DNA]</scope>
    <source>
        <strain evidence="14 15">MSK.17.11</strain>
        <strain evidence="13 16">MSK.17.38</strain>
    </source>
</reference>
<evidence type="ECO:0000256" key="9">
    <source>
        <dbReference type="HAMAP-Rule" id="MF_00123"/>
    </source>
</evidence>
<feature type="domain" description="DALR anticodon binding" evidence="11">
    <location>
        <begin position="470"/>
        <end position="588"/>
    </location>
</feature>
<evidence type="ECO:0000256" key="7">
    <source>
        <dbReference type="ARBA" id="ARBA00023146"/>
    </source>
</evidence>
<dbReference type="PANTHER" id="PTHR11956:SF11">
    <property type="entry name" value="ARGININE--TRNA LIGASE, MITOCHONDRIAL-RELATED"/>
    <property type="match status" value="1"/>
</dbReference>
<dbReference type="InterPro" id="IPR008909">
    <property type="entry name" value="DALR_anticod-bd"/>
</dbReference>
<dbReference type="RefSeq" id="WP_101695557.1">
    <property type="nucleotide sequence ID" value="NZ_JAAITX010000002.1"/>
</dbReference>
<dbReference type="InterPro" id="IPR001278">
    <property type="entry name" value="Arg-tRNA-ligase"/>
</dbReference>
<dbReference type="OrthoDB" id="9805987at2"/>
<keyword evidence="5 9" id="KW-0067">ATP-binding</keyword>
<dbReference type="Pfam" id="PF05746">
    <property type="entry name" value="DALR_1"/>
    <property type="match status" value="1"/>
</dbReference>
<dbReference type="SUPFAM" id="SSF55190">
    <property type="entry name" value="Arginyl-tRNA synthetase (ArgRS), N-terminal 'additional' domain"/>
    <property type="match status" value="1"/>
</dbReference>
<evidence type="ECO:0000313" key="15">
    <source>
        <dbReference type="Proteomes" id="UP000528555"/>
    </source>
</evidence>
<dbReference type="InterPro" id="IPR014729">
    <property type="entry name" value="Rossmann-like_a/b/a_fold"/>
</dbReference>
<dbReference type="Gene3D" id="3.40.50.620">
    <property type="entry name" value="HUPs"/>
    <property type="match status" value="1"/>
</dbReference>